<keyword evidence="3" id="KW-0436">Ligase</keyword>
<dbReference type="GO" id="GO:0031956">
    <property type="term" value="F:medium-chain fatty acid-CoA ligase activity"/>
    <property type="evidence" value="ECO:0007669"/>
    <property type="project" value="TreeGrafter"/>
</dbReference>
<dbReference type="KEGG" id="aev:EI546_00990"/>
<dbReference type="PANTHER" id="PTHR43201:SF8">
    <property type="entry name" value="ACYL-COA SYNTHETASE FAMILY MEMBER 3"/>
    <property type="match status" value="1"/>
</dbReference>
<dbReference type="EMBL" id="CP034951">
    <property type="protein sequence ID" value="QAA80393.1"/>
    <property type="molecule type" value="Genomic_DNA"/>
</dbReference>
<dbReference type="InterPro" id="IPR000873">
    <property type="entry name" value="AMP-dep_synth/lig_dom"/>
</dbReference>
<dbReference type="RefSeq" id="WP_128248794.1">
    <property type="nucleotide sequence ID" value="NZ_CP034951.1"/>
</dbReference>
<evidence type="ECO:0000259" key="2">
    <source>
        <dbReference type="Pfam" id="PF00501"/>
    </source>
</evidence>
<evidence type="ECO:0000313" key="3">
    <source>
        <dbReference type="EMBL" id="QAA80393.1"/>
    </source>
</evidence>
<dbReference type="InterPro" id="IPR045851">
    <property type="entry name" value="AMP-bd_C_sf"/>
</dbReference>
<dbReference type="Gene3D" id="3.40.50.12780">
    <property type="entry name" value="N-terminal domain of ligase-like"/>
    <property type="match status" value="1"/>
</dbReference>
<dbReference type="SUPFAM" id="SSF56801">
    <property type="entry name" value="Acetyl-CoA synthetase-like"/>
    <property type="match status" value="1"/>
</dbReference>
<dbReference type="Proteomes" id="UP000285517">
    <property type="component" value="Chromosome"/>
</dbReference>
<dbReference type="PANTHER" id="PTHR43201">
    <property type="entry name" value="ACYL-COA SYNTHETASE"/>
    <property type="match status" value="1"/>
</dbReference>
<evidence type="ECO:0000313" key="4">
    <source>
        <dbReference type="Proteomes" id="UP000285517"/>
    </source>
</evidence>
<dbReference type="OrthoDB" id="8870348at2"/>
<dbReference type="GO" id="GO:0006631">
    <property type="term" value="P:fatty acid metabolic process"/>
    <property type="evidence" value="ECO:0007669"/>
    <property type="project" value="TreeGrafter"/>
</dbReference>
<comment type="similarity">
    <text evidence="1">Belongs to the ATP-dependent AMP-binding enzyme family.</text>
</comment>
<gene>
    <name evidence="3" type="ORF">EI546_00990</name>
</gene>
<dbReference type="InterPro" id="IPR042099">
    <property type="entry name" value="ANL_N_sf"/>
</dbReference>
<dbReference type="Gene3D" id="3.30.300.30">
    <property type="match status" value="1"/>
</dbReference>
<feature type="domain" description="AMP-dependent synthetase/ligase" evidence="2">
    <location>
        <begin position="34"/>
        <end position="213"/>
    </location>
</feature>
<reference evidence="3 4" key="1">
    <citation type="submission" date="2019-01" db="EMBL/GenBank/DDBJ databases">
        <title>Complete genome sequencing of Aequorivita sp. H23M31.</title>
        <authorList>
            <person name="Bae J.-W."/>
        </authorList>
    </citation>
    <scope>NUCLEOTIDE SEQUENCE [LARGE SCALE GENOMIC DNA]</scope>
    <source>
        <strain evidence="3 4">H23M31</strain>
    </source>
</reference>
<sequence>MIPLHHPKFKLNGKAFPSVDLLKEKAIQFITEGKEDERAVGQFIAEWLDNNDFIIVKTSGSTGVPKKIKLNKKHVYNSAAATVAYFNLKSSTRALLCLPSEYIAGKMMLVRAMIAGWDLYITSPDKNPLESVTQNFDFTAMVPYQLHHSLNELHKVQKIIVGGGAISRELENELQNVDTTMFATYGMTETISHIAVRGLNGKQASTIFQALPGVKFTQNEERCLQIHAPAISEEIVITNDVVDLVSTTSFKLLGRNDNVINSGGVKIHPEIVEQKLSYCLNKPFFISSEKDPLLGERVVLVIESKEPISIETFSEIFEKLDLYEKPKKILISPQFIYTETGKIRRQIVLKNLIGSKD</sequence>
<dbReference type="Pfam" id="PF00501">
    <property type="entry name" value="AMP-binding"/>
    <property type="match status" value="1"/>
</dbReference>
<accession>A0A410FZI2</accession>
<evidence type="ECO:0000256" key="1">
    <source>
        <dbReference type="ARBA" id="ARBA00006432"/>
    </source>
</evidence>
<keyword evidence="4" id="KW-1185">Reference proteome</keyword>
<proteinExistence type="inferred from homology"/>
<protein>
    <submittedName>
        <fullName evidence="3">O-succinylbenzoic acid--CoA ligase</fullName>
    </submittedName>
</protein>
<organism evidence="3 4">
    <name type="scientific">Aequorivita ciconiae</name>
    <dbReference type="NCBI Taxonomy" id="2494375"/>
    <lineage>
        <taxon>Bacteria</taxon>
        <taxon>Pseudomonadati</taxon>
        <taxon>Bacteroidota</taxon>
        <taxon>Flavobacteriia</taxon>
        <taxon>Flavobacteriales</taxon>
        <taxon>Flavobacteriaceae</taxon>
        <taxon>Aequorivita</taxon>
    </lineage>
</organism>
<name>A0A410FZI2_9FLAO</name>
<dbReference type="AlphaFoldDB" id="A0A410FZI2"/>